<name>A0A2T7P149_POMCA</name>
<organism evidence="2 3">
    <name type="scientific">Pomacea canaliculata</name>
    <name type="common">Golden apple snail</name>
    <dbReference type="NCBI Taxonomy" id="400727"/>
    <lineage>
        <taxon>Eukaryota</taxon>
        <taxon>Metazoa</taxon>
        <taxon>Spiralia</taxon>
        <taxon>Lophotrochozoa</taxon>
        <taxon>Mollusca</taxon>
        <taxon>Gastropoda</taxon>
        <taxon>Caenogastropoda</taxon>
        <taxon>Architaenioglossa</taxon>
        <taxon>Ampullarioidea</taxon>
        <taxon>Ampullariidae</taxon>
        <taxon>Pomacea</taxon>
    </lineage>
</organism>
<dbReference type="EMBL" id="PZQS01000007">
    <property type="protein sequence ID" value="PVD27129.1"/>
    <property type="molecule type" value="Genomic_DNA"/>
</dbReference>
<feature type="compositionally biased region" description="Low complexity" evidence="1">
    <location>
        <begin position="127"/>
        <end position="140"/>
    </location>
</feature>
<dbReference type="AlphaFoldDB" id="A0A2T7P149"/>
<gene>
    <name evidence="2" type="ORF">C0Q70_12281</name>
</gene>
<evidence type="ECO:0000313" key="3">
    <source>
        <dbReference type="Proteomes" id="UP000245119"/>
    </source>
</evidence>
<protein>
    <submittedName>
        <fullName evidence="2">Uncharacterized protein</fullName>
    </submittedName>
</protein>
<dbReference type="OrthoDB" id="6143215at2759"/>
<proteinExistence type="predicted"/>
<dbReference type="Proteomes" id="UP000245119">
    <property type="component" value="Linkage Group LG7"/>
</dbReference>
<evidence type="ECO:0000313" key="2">
    <source>
        <dbReference type="EMBL" id="PVD27129.1"/>
    </source>
</evidence>
<reference evidence="2 3" key="1">
    <citation type="submission" date="2018-04" db="EMBL/GenBank/DDBJ databases">
        <title>The genome of golden apple snail Pomacea canaliculata provides insight into stress tolerance and invasive adaptation.</title>
        <authorList>
            <person name="Liu C."/>
            <person name="Liu B."/>
            <person name="Ren Y."/>
            <person name="Zhang Y."/>
            <person name="Wang H."/>
            <person name="Li S."/>
            <person name="Jiang F."/>
            <person name="Yin L."/>
            <person name="Zhang G."/>
            <person name="Qian W."/>
            <person name="Fan W."/>
        </authorList>
    </citation>
    <scope>NUCLEOTIDE SEQUENCE [LARGE SCALE GENOMIC DNA]</scope>
    <source>
        <strain evidence="2">SZHN2017</strain>
        <tissue evidence="2">Muscle</tissue>
    </source>
</reference>
<accession>A0A2T7P149</accession>
<sequence length="152" mass="16253">MWTQCNSRKVPLVVYIVSAKVQLAVRAASVVVVVVEQKRVTLHRQQLTCQAVLVVVDGTLAHVCAQLREGSVTSVVGLDTLLQCAEQSEPETALHVSDPIQCPESTSSEGGPATEARHSATPVPGDSHPSSSSTPRMTRSGRIITLPARYKD</sequence>
<evidence type="ECO:0000256" key="1">
    <source>
        <dbReference type="SAM" id="MobiDB-lite"/>
    </source>
</evidence>
<comment type="caution">
    <text evidence="2">The sequence shown here is derived from an EMBL/GenBank/DDBJ whole genome shotgun (WGS) entry which is preliminary data.</text>
</comment>
<keyword evidence="3" id="KW-1185">Reference proteome</keyword>
<feature type="region of interest" description="Disordered" evidence="1">
    <location>
        <begin position="92"/>
        <end position="152"/>
    </location>
</feature>